<evidence type="ECO:0000313" key="1">
    <source>
        <dbReference type="EMBL" id="GIG00432.1"/>
    </source>
</evidence>
<dbReference type="InterPro" id="IPR023214">
    <property type="entry name" value="HAD_sf"/>
</dbReference>
<organism evidence="1 2">
    <name type="scientific">Catellatospora citrea</name>
    <dbReference type="NCBI Taxonomy" id="53366"/>
    <lineage>
        <taxon>Bacteria</taxon>
        <taxon>Bacillati</taxon>
        <taxon>Actinomycetota</taxon>
        <taxon>Actinomycetes</taxon>
        <taxon>Micromonosporales</taxon>
        <taxon>Micromonosporaceae</taxon>
        <taxon>Catellatospora</taxon>
    </lineage>
</organism>
<reference evidence="1 2" key="1">
    <citation type="submission" date="2021-01" db="EMBL/GenBank/DDBJ databases">
        <title>Whole genome shotgun sequence of Catellatospora citrea NBRC 14495.</title>
        <authorList>
            <person name="Komaki H."/>
            <person name="Tamura T."/>
        </authorList>
    </citation>
    <scope>NUCLEOTIDE SEQUENCE [LARGE SCALE GENOMIC DNA]</scope>
    <source>
        <strain evidence="1 2">NBRC 14495</strain>
    </source>
</reference>
<dbReference type="PANTHER" id="PTHR43434:SF1">
    <property type="entry name" value="PHOSPHOGLYCOLATE PHOSPHATASE"/>
    <property type="match status" value="1"/>
</dbReference>
<gene>
    <name evidence="1" type="ORF">Cci01nite_55250</name>
</gene>
<dbReference type="Gene3D" id="3.40.50.1000">
    <property type="entry name" value="HAD superfamily/HAD-like"/>
    <property type="match status" value="1"/>
</dbReference>
<keyword evidence="2" id="KW-1185">Reference proteome</keyword>
<dbReference type="GO" id="GO:0005829">
    <property type="term" value="C:cytosol"/>
    <property type="evidence" value="ECO:0007669"/>
    <property type="project" value="TreeGrafter"/>
</dbReference>
<dbReference type="EMBL" id="BONH01000028">
    <property type="protein sequence ID" value="GIG00432.1"/>
    <property type="molecule type" value="Genomic_DNA"/>
</dbReference>
<protein>
    <recommendedName>
        <fullName evidence="3">Beta-phosphoglucomutase-like phosphatase (HAD superfamily)</fullName>
    </recommendedName>
</protein>
<dbReference type="Gene3D" id="1.10.150.240">
    <property type="entry name" value="Putative phosphatase, domain 2"/>
    <property type="match status" value="1"/>
</dbReference>
<name>A0A8J3KC10_9ACTN</name>
<dbReference type="SUPFAM" id="SSF56784">
    <property type="entry name" value="HAD-like"/>
    <property type="match status" value="1"/>
</dbReference>
<accession>A0A8J3KC10</accession>
<comment type="caution">
    <text evidence="1">The sequence shown here is derived from an EMBL/GenBank/DDBJ whole genome shotgun (WGS) entry which is preliminary data.</text>
</comment>
<dbReference type="GO" id="GO:0006281">
    <property type="term" value="P:DNA repair"/>
    <property type="evidence" value="ECO:0007669"/>
    <property type="project" value="TreeGrafter"/>
</dbReference>
<evidence type="ECO:0000313" key="2">
    <source>
        <dbReference type="Proteomes" id="UP000659904"/>
    </source>
</evidence>
<proteinExistence type="predicted"/>
<evidence type="ECO:0008006" key="3">
    <source>
        <dbReference type="Google" id="ProtNLM"/>
    </source>
</evidence>
<dbReference type="InterPro" id="IPR050155">
    <property type="entry name" value="HAD-like_hydrolase_sf"/>
</dbReference>
<dbReference type="InterPro" id="IPR023198">
    <property type="entry name" value="PGP-like_dom2"/>
</dbReference>
<dbReference type="InterPro" id="IPR036412">
    <property type="entry name" value="HAD-like_sf"/>
</dbReference>
<dbReference type="AlphaFoldDB" id="A0A8J3KC10"/>
<dbReference type="Proteomes" id="UP000659904">
    <property type="component" value="Unassembled WGS sequence"/>
</dbReference>
<dbReference type="GO" id="GO:0008967">
    <property type="term" value="F:phosphoglycolate phosphatase activity"/>
    <property type="evidence" value="ECO:0007669"/>
    <property type="project" value="TreeGrafter"/>
</dbReference>
<dbReference type="PANTHER" id="PTHR43434">
    <property type="entry name" value="PHOSPHOGLYCOLATE PHOSPHATASE"/>
    <property type="match status" value="1"/>
</dbReference>
<sequence>MAEPAELPTPRVRAHVAKAVAGAHYVLLDFDGLMFDVAAALGADRREQAVAELLRGRGHRPRPVPITFGWYGVHQTLAYLATHEPDHAVEAEVLVSRLELDAALTAQPATNLGEVLTACANTRRAVAVISDFSEEAVLATLKAHGLEPYVNAVAARQGLDLEAAEAGRTVERAAELLGVPTTACLAVSGAWVRLRAARSAGATGLGCVSGRDSRKHLAGPDIPVVSNLRVLSEAMLLH</sequence>